<evidence type="ECO:0000256" key="6">
    <source>
        <dbReference type="ARBA" id="ARBA00022692"/>
    </source>
</evidence>
<dbReference type="RefSeq" id="XP_008719731.1">
    <property type="nucleotide sequence ID" value="XM_008721509.1"/>
</dbReference>
<dbReference type="STRING" id="1220924.W2RM55"/>
<evidence type="ECO:0000256" key="7">
    <source>
        <dbReference type="ARBA" id="ARBA00022989"/>
    </source>
</evidence>
<organism evidence="11 12">
    <name type="scientific">Cyphellophora europaea (strain CBS 101466)</name>
    <name type="common">Phialophora europaea</name>
    <dbReference type="NCBI Taxonomy" id="1220924"/>
    <lineage>
        <taxon>Eukaryota</taxon>
        <taxon>Fungi</taxon>
        <taxon>Dikarya</taxon>
        <taxon>Ascomycota</taxon>
        <taxon>Pezizomycotina</taxon>
        <taxon>Eurotiomycetes</taxon>
        <taxon>Chaetothyriomycetidae</taxon>
        <taxon>Chaetothyriales</taxon>
        <taxon>Cyphellophoraceae</taxon>
        <taxon>Cyphellophora</taxon>
    </lineage>
</organism>
<keyword evidence="5 9" id="KW-0337">GPI-anchor biosynthesis</keyword>
<evidence type="ECO:0000256" key="2">
    <source>
        <dbReference type="ARBA" id="ARBA00004477"/>
    </source>
</evidence>
<feature type="transmembrane region" description="Helical" evidence="9">
    <location>
        <begin position="400"/>
        <end position="421"/>
    </location>
</feature>
<dbReference type="OrthoDB" id="15270at2759"/>
<feature type="transmembrane region" description="Helical" evidence="9">
    <location>
        <begin position="320"/>
        <end position="340"/>
    </location>
</feature>
<feature type="transmembrane region" description="Helical" evidence="9">
    <location>
        <begin position="172"/>
        <end position="194"/>
    </location>
</feature>
<dbReference type="GO" id="GO:0072659">
    <property type="term" value="P:protein localization to plasma membrane"/>
    <property type="evidence" value="ECO:0007669"/>
    <property type="project" value="TreeGrafter"/>
</dbReference>
<keyword evidence="9" id="KW-0808">Transferase</keyword>
<dbReference type="AlphaFoldDB" id="W2RM55"/>
<dbReference type="Pfam" id="PF06423">
    <property type="entry name" value="GWT1"/>
    <property type="match status" value="1"/>
</dbReference>
<feature type="transmembrane region" description="Helical" evidence="9">
    <location>
        <begin position="276"/>
        <end position="300"/>
    </location>
</feature>
<keyword evidence="8 9" id="KW-0472">Membrane</keyword>
<feature type="transmembrane region" description="Helical" evidence="9">
    <location>
        <begin position="476"/>
        <end position="496"/>
    </location>
</feature>
<evidence type="ECO:0000256" key="4">
    <source>
        <dbReference type="ARBA" id="ARBA00007559"/>
    </source>
</evidence>
<comment type="function">
    <text evidence="1">Probable acetyltransferase, which acetylates the inositol ring of phosphatidylinositol during biosynthesis of GPI-anchor.</text>
</comment>
<feature type="region of interest" description="Disordered" evidence="10">
    <location>
        <begin position="105"/>
        <end position="125"/>
    </location>
</feature>
<dbReference type="GeneID" id="19974523"/>
<comment type="similarity">
    <text evidence="4 9">Belongs to the PIGW family.</text>
</comment>
<feature type="transmembrane region" description="Helical" evidence="9">
    <location>
        <begin position="58"/>
        <end position="76"/>
    </location>
</feature>
<feature type="transmembrane region" description="Helical" evidence="9">
    <location>
        <begin position="206"/>
        <end position="226"/>
    </location>
</feature>
<name>W2RM55_CYPE1</name>
<dbReference type="Proteomes" id="UP000030752">
    <property type="component" value="Unassembled WGS sequence"/>
</dbReference>
<dbReference type="FunCoup" id="W2RM55">
    <property type="interactions" value="565"/>
</dbReference>
<protein>
    <recommendedName>
        <fullName evidence="9">GPI-anchored wall transfer protein</fullName>
        <ecNumber evidence="9">2.3.-.-</ecNumber>
    </recommendedName>
</protein>
<dbReference type="eggNOG" id="KOG0411">
    <property type="taxonomic scope" value="Eukaryota"/>
</dbReference>
<keyword evidence="7 9" id="KW-1133">Transmembrane helix</keyword>
<keyword evidence="12" id="KW-1185">Reference proteome</keyword>
<dbReference type="GO" id="GO:0032216">
    <property type="term" value="F:glucosaminyl-phosphatidylinositol O-acyltransferase activity"/>
    <property type="evidence" value="ECO:0007669"/>
    <property type="project" value="TreeGrafter"/>
</dbReference>
<keyword evidence="9" id="KW-0012">Acyltransferase</keyword>
<proteinExistence type="inferred from homology"/>
<evidence type="ECO:0000256" key="8">
    <source>
        <dbReference type="ARBA" id="ARBA00023136"/>
    </source>
</evidence>
<evidence type="ECO:0000256" key="9">
    <source>
        <dbReference type="RuleBase" id="RU280819"/>
    </source>
</evidence>
<dbReference type="PANTHER" id="PTHR20661:SF0">
    <property type="entry name" value="PHOSPHATIDYLINOSITOL-GLYCAN BIOSYNTHESIS CLASS W PROTEIN"/>
    <property type="match status" value="1"/>
</dbReference>
<comment type="pathway">
    <text evidence="3 9">Glycolipid biosynthesis; glycosylphosphatidylinositol-anchor biosynthesis.</text>
</comment>
<dbReference type="GO" id="GO:0005789">
    <property type="term" value="C:endoplasmic reticulum membrane"/>
    <property type="evidence" value="ECO:0007669"/>
    <property type="project" value="UniProtKB-SubCell"/>
</dbReference>
<evidence type="ECO:0000256" key="10">
    <source>
        <dbReference type="SAM" id="MobiDB-lite"/>
    </source>
</evidence>
<accession>W2RM55</accession>
<reference evidence="11 12" key="1">
    <citation type="submission" date="2013-03" db="EMBL/GenBank/DDBJ databases">
        <title>The Genome Sequence of Phialophora europaea CBS 101466.</title>
        <authorList>
            <consortium name="The Broad Institute Genomics Platform"/>
            <person name="Cuomo C."/>
            <person name="de Hoog S."/>
            <person name="Gorbushina A."/>
            <person name="Walker B."/>
            <person name="Young S.K."/>
            <person name="Zeng Q."/>
            <person name="Gargeya S."/>
            <person name="Fitzgerald M."/>
            <person name="Haas B."/>
            <person name="Abouelleil A."/>
            <person name="Allen A.W."/>
            <person name="Alvarado L."/>
            <person name="Arachchi H.M."/>
            <person name="Berlin A.M."/>
            <person name="Chapman S.B."/>
            <person name="Gainer-Dewar J."/>
            <person name="Goldberg J."/>
            <person name="Griggs A."/>
            <person name="Gujja S."/>
            <person name="Hansen M."/>
            <person name="Howarth C."/>
            <person name="Imamovic A."/>
            <person name="Ireland A."/>
            <person name="Larimer J."/>
            <person name="McCowan C."/>
            <person name="Murphy C."/>
            <person name="Pearson M."/>
            <person name="Poon T.W."/>
            <person name="Priest M."/>
            <person name="Roberts A."/>
            <person name="Saif S."/>
            <person name="Shea T."/>
            <person name="Sisk P."/>
            <person name="Sykes S."/>
            <person name="Wortman J."/>
            <person name="Nusbaum C."/>
            <person name="Birren B."/>
        </authorList>
    </citation>
    <scope>NUCLEOTIDE SEQUENCE [LARGE SCALE GENOMIC DNA]</scope>
    <source>
        <strain evidence="11 12">CBS 101466</strain>
    </source>
</reference>
<comment type="subcellular location">
    <subcellularLocation>
        <location evidence="2 9">Endoplasmic reticulum membrane</location>
        <topology evidence="2 9">Multi-pass membrane protein</topology>
    </subcellularLocation>
</comment>
<feature type="transmembrane region" description="Helical" evidence="9">
    <location>
        <begin position="29"/>
        <end position="46"/>
    </location>
</feature>
<feature type="transmembrane region" description="Helical" evidence="9">
    <location>
        <begin position="442"/>
        <end position="464"/>
    </location>
</feature>
<dbReference type="HOGENOM" id="CLU_020802_2_2_1"/>
<dbReference type="PANTHER" id="PTHR20661">
    <property type="entry name" value="PHOSPHATIDYLINOSITOL-GLYCAN BIOSYNTHESIS CLASS W PROTEIN"/>
    <property type="match status" value="1"/>
</dbReference>
<dbReference type="PIRSF" id="PIRSF017321">
    <property type="entry name" value="GWT1"/>
    <property type="match status" value="1"/>
</dbReference>
<evidence type="ECO:0000256" key="1">
    <source>
        <dbReference type="ARBA" id="ARBA00002531"/>
    </source>
</evidence>
<dbReference type="GO" id="GO:0006506">
    <property type="term" value="P:GPI anchor biosynthetic process"/>
    <property type="evidence" value="ECO:0007669"/>
    <property type="project" value="UniProtKB-UniPathway"/>
</dbReference>
<dbReference type="InParanoid" id="W2RM55"/>
<gene>
    <name evidence="11" type="ORF">HMPREF1541_07184</name>
</gene>
<dbReference type="EMBL" id="KB822723">
    <property type="protein sequence ID" value="ETN37562.1"/>
    <property type="molecule type" value="Genomic_DNA"/>
</dbReference>
<evidence type="ECO:0000256" key="5">
    <source>
        <dbReference type="ARBA" id="ARBA00022502"/>
    </source>
</evidence>
<evidence type="ECO:0000313" key="11">
    <source>
        <dbReference type="EMBL" id="ETN37562.1"/>
    </source>
</evidence>
<sequence>MASTNAAADYKVRKEAFVSNLSGGTITEINLVTLVAPAALLLWTALQRTQSFFTPYTPLAYLVDFLLNVCAILFAFTAYSSAPLALNIFLATPSLLLLLLQQPKGDASNGSVKKSKSKKSTEVSSNTSTLVARPFLTHYRGAMMVATLIAILAVDFPIFPRRFAKVETWGTSLMDLGVGSFVFAAGVVSARVLHKRDDSGSQRPGFGARMLASVRHSVPVLILGFIRLMSVKGLEYAEHVTEYGVHWNFFFTLGFLPPFVELADSIPGIRKWNSSYAILALIISLAYEIVLNNTELLWYILVSDRGPDLLSKNREGVFSFIGYLAIFLKGRSTGAPIVVLQPVPKLQAGADGHLEAERERYVLLRMLAFDAVFNTVIYVLSTSVFGFNLNVSRRLGNLPYVFWIAAFNSAQIGVFALVEACGPRISYRKDDLHQIKDASSRVLAVFNQNGLVVFLIANLLTGLVNMTLNTLDMGGLSAMAVLVLYAATCTGVALALDMSGLRIRL</sequence>
<dbReference type="EC" id="2.3.-.-" evidence="9"/>
<keyword evidence="9" id="KW-0256">Endoplasmic reticulum</keyword>
<dbReference type="InterPro" id="IPR009447">
    <property type="entry name" value="PIGW/GWT1"/>
</dbReference>
<evidence type="ECO:0000313" key="12">
    <source>
        <dbReference type="Proteomes" id="UP000030752"/>
    </source>
</evidence>
<evidence type="ECO:0000256" key="3">
    <source>
        <dbReference type="ARBA" id="ARBA00004687"/>
    </source>
</evidence>
<dbReference type="VEuPathDB" id="FungiDB:HMPREF1541_07184"/>
<feature type="transmembrane region" description="Helical" evidence="9">
    <location>
        <begin position="142"/>
        <end position="160"/>
    </location>
</feature>
<feature type="transmembrane region" description="Helical" evidence="9">
    <location>
        <begin position="246"/>
        <end position="264"/>
    </location>
</feature>
<feature type="transmembrane region" description="Helical" evidence="9">
    <location>
        <begin position="361"/>
        <end position="380"/>
    </location>
</feature>
<keyword evidence="6 9" id="KW-0812">Transmembrane</keyword>
<comment type="function">
    <text evidence="9">A acetyltransferase, which acetylates the inositol ring of phosphatidylinositol during biosynthesis of GPI-anchor.</text>
</comment>
<dbReference type="UniPathway" id="UPA00196"/>